<sequence length="522" mass="55051">MTGRRFSTFPYLPVCALFSLGIVLSGCATDALELAPSAPDKPWVAGEKDVKSKALVTDATAKSGAADFGVASNPELALISTSVEVDNPRSYDLPALIDLAQRSNPTTRNAWERAKQAALAVGMTEAVSLPMISTNVIGGYQKSRRPVDVPIVGEKVIDTTVKGVVPALALKWLVFDFGQRAALRDAAREVSFAANVTFNALHQKVIFDVTRRYYEHSAAVTGHQIARQTLRNSKAVLAAVQAKLNEGRATTIELALARQQVAQAELRIVRANGQEQNTYQLLLAGMGVNATLDLKIKGALDRKIPSRFDGVTQEVIEAALSRRPDIQAGYAAMQASQAGIRVAQAEFMPKVFIAATLSKPSGDFNIGALPDLNSQSSSKGVIIGASMPIFDGGLRAAQLKNAQSVANVATETFRKMQLDAVAEIVLASNALKTALAANNAANTLVQTSNVAFDASLEAYKNGLGTITMVNETNNALLDARLAQADAKAAAFIAAANLAFFAGALTSSDQASNLSQLPGVATP</sequence>
<comment type="function">
    <text evidence="2">CyaE is necessary for transport of calmodulin-sensitive adenylate cyclase-hemolysin (cyclolysin).</text>
</comment>
<organism evidence="4 5">
    <name type="scientific">Paenochrobactrum gallinarii</name>
    <dbReference type="NCBI Taxonomy" id="643673"/>
    <lineage>
        <taxon>Bacteria</taxon>
        <taxon>Pseudomonadati</taxon>
        <taxon>Pseudomonadota</taxon>
        <taxon>Alphaproteobacteria</taxon>
        <taxon>Hyphomicrobiales</taxon>
        <taxon>Brucellaceae</taxon>
        <taxon>Paenochrobactrum</taxon>
    </lineage>
</organism>
<dbReference type="AlphaFoldDB" id="A0A841LZM8"/>
<name>A0A841LZM8_9HYPH</name>
<feature type="chain" id="PRO_5032340148" description="Protein CyaE" evidence="3">
    <location>
        <begin position="29"/>
        <end position="522"/>
    </location>
</feature>
<dbReference type="GO" id="GO:0031640">
    <property type="term" value="P:killing of cells of another organism"/>
    <property type="evidence" value="ECO:0007669"/>
    <property type="project" value="UniProtKB-KW"/>
</dbReference>
<feature type="signal peptide" evidence="3">
    <location>
        <begin position="1"/>
        <end position="28"/>
    </location>
</feature>
<dbReference type="Pfam" id="PF02321">
    <property type="entry name" value="OEP"/>
    <property type="match status" value="2"/>
</dbReference>
<evidence type="ECO:0000256" key="1">
    <source>
        <dbReference type="ARBA" id="ARBA00007613"/>
    </source>
</evidence>
<dbReference type="SUPFAM" id="SSF56954">
    <property type="entry name" value="Outer membrane efflux proteins (OEP)"/>
    <property type="match status" value="1"/>
</dbReference>
<accession>A0A841LZM8</accession>
<dbReference type="InterPro" id="IPR028351">
    <property type="entry name" value="CyaE"/>
</dbReference>
<proteinExistence type="inferred from homology"/>
<dbReference type="InterPro" id="IPR010131">
    <property type="entry name" value="MdtP/NodT-like"/>
</dbReference>
<keyword evidence="3" id="KW-0732">Signal</keyword>
<dbReference type="GO" id="GO:0015562">
    <property type="term" value="F:efflux transmembrane transporter activity"/>
    <property type="evidence" value="ECO:0007669"/>
    <property type="project" value="InterPro"/>
</dbReference>
<comment type="similarity">
    <text evidence="1 2">Belongs to the outer membrane factor (OMF) (TC 1.B.17) family.</text>
</comment>
<comment type="subcellular location">
    <subcellularLocation>
        <location evidence="2">Cell outer membrane</location>
        <topology evidence="2">Peripheral membrane protein</topology>
    </subcellularLocation>
</comment>
<dbReference type="GO" id="GO:0009279">
    <property type="term" value="C:cell outer membrane"/>
    <property type="evidence" value="ECO:0007669"/>
    <property type="project" value="UniProtKB-SubCell"/>
</dbReference>
<evidence type="ECO:0000313" key="4">
    <source>
        <dbReference type="EMBL" id="MBB6262280.1"/>
    </source>
</evidence>
<dbReference type="Gene3D" id="1.20.1600.10">
    <property type="entry name" value="Outer membrane efflux proteins (OEP)"/>
    <property type="match status" value="1"/>
</dbReference>
<dbReference type="PIRSF" id="PIRSF001892">
    <property type="entry name" value="CyaE"/>
    <property type="match status" value="1"/>
</dbReference>
<evidence type="ECO:0000313" key="5">
    <source>
        <dbReference type="Proteomes" id="UP000555393"/>
    </source>
</evidence>
<keyword evidence="2" id="KW-0472">Membrane</keyword>
<keyword evidence="5" id="KW-1185">Reference proteome</keyword>
<protein>
    <recommendedName>
        <fullName evidence="2">Protein CyaE</fullName>
    </recommendedName>
</protein>
<dbReference type="InterPro" id="IPR003423">
    <property type="entry name" value="OMP_efflux"/>
</dbReference>
<keyword evidence="2" id="KW-0998">Cell outer membrane</keyword>
<keyword evidence="2" id="KW-0354">Hemolysis</keyword>
<comment type="caution">
    <text evidence="4">The sequence shown here is derived from an EMBL/GenBank/DDBJ whole genome shotgun (WGS) entry which is preliminary data.</text>
</comment>
<evidence type="ECO:0000256" key="2">
    <source>
        <dbReference type="PIRNR" id="PIRNR001892"/>
    </source>
</evidence>
<dbReference type="PANTHER" id="PTHR30203:SF29">
    <property type="entry name" value="PROTEIN CYAE"/>
    <property type="match status" value="1"/>
</dbReference>
<dbReference type="Proteomes" id="UP000555393">
    <property type="component" value="Unassembled WGS sequence"/>
</dbReference>
<keyword evidence="2" id="KW-0204">Cytolysis</keyword>
<dbReference type="PANTHER" id="PTHR30203">
    <property type="entry name" value="OUTER MEMBRANE CATION EFFLUX PROTEIN"/>
    <property type="match status" value="1"/>
</dbReference>
<gene>
    <name evidence="4" type="ORF">FHS77_002852</name>
</gene>
<dbReference type="PROSITE" id="PS51257">
    <property type="entry name" value="PROKAR_LIPOPROTEIN"/>
    <property type="match status" value="1"/>
</dbReference>
<dbReference type="RefSeq" id="WP_184224418.1">
    <property type="nucleotide sequence ID" value="NZ_JACIIU010000022.1"/>
</dbReference>
<reference evidence="4 5" key="1">
    <citation type="submission" date="2020-08" db="EMBL/GenBank/DDBJ databases">
        <title>Genomic Encyclopedia of Type Strains, Phase IV (KMG-IV): sequencing the most valuable type-strain genomes for metagenomic binning, comparative biology and taxonomic classification.</title>
        <authorList>
            <person name="Goeker M."/>
        </authorList>
    </citation>
    <scope>NUCLEOTIDE SEQUENCE [LARGE SCALE GENOMIC DNA]</scope>
    <source>
        <strain evidence="4 5">DSM 22336</strain>
    </source>
</reference>
<keyword evidence="2" id="KW-0813">Transport</keyword>
<dbReference type="EMBL" id="JACIIU010000022">
    <property type="protein sequence ID" value="MBB6262280.1"/>
    <property type="molecule type" value="Genomic_DNA"/>
</dbReference>
<evidence type="ECO:0000256" key="3">
    <source>
        <dbReference type="SAM" id="SignalP"/>
    </source>
</evidence>